<evidence type="ECO:0000313" key="2">
    <source>
        <dbReference type="Proteomes" id="UP000287651"/>
    </source>
</evidence>
<accession>A0A426XIY3</accession>
<comment type="caution">
    <text evidence="1">The sequence shown here is derived from an EMBL/GenBank/DDBJ whole genome shotgun (WGS) entry which is preliminary data.</text>
</comment>
<dbReference type="AlphaFoldDB" id="A0A426XIY3"/>
<protein>
    <submittedName>
        <fullName evidence="1">Uncharacterized protein</fullName>
    </submittedName>
</protein>
<organism evidence="1 2">
    <name type="scientific">Ensete ventricosum</name>
    <name type="common">Abyssinian banana</name>
    <name type="synonym">Musa ensete</name>
    <dbReference type="NCBI Taxonomy" id="4639"/>
    <lineage>
        <taxon>Eukaryota</taxon>
        <taxon>Viridiplantae</taxon>
        <taxon>Streptophyta</taxon>
        <taxon>Embryophyta</taxon>
        <taxon>Tracheophyta</taxon>
        <taxon>Spermatophyta</taxon>
        <taxon>Magnoliopsida</taxon>
        <taxon>Liliopsida</taxon>
        <taxon>Zingiberales</taxon>
        <taxon>Musaceae</taxon>
        <taxon>Ensete</taxon>
    </lineage>
</organism>
<sequence>MTLWLRTRSITHVSSMLDASRSCGVPNIMTVIVGQEACATETCVWDRGHLFPRSGGQRMVGTASFWAGRSGSLQLWVVKRWIELGKLTTAPRPKGRPL</sequence>
<dbReference type="Proteomes" id="UP000287651">
    <property type="component" value="Unassembled WGS sequence"/>
</dbReference>
<proteinExistence type="predicted"/>
<dbReference type="EMBL" id="AMZH03020170">
    <property type="protein sequence ID" value="RRT39445.1"/>
    <property type="molecule type" value="Genomic_DNA"/>
</dbReference>
<reference evidence="1 2" key="1">
    <citation type="journal article" date="2014" name="Agronomy (Basel)">
        <title>A Draft Genome Sequence for Ensete ventricosum, the Drought-Tolerant Tree Against Hunger.</title>
        <authorList>
            <person name="Harrison J."/>
            <person name="Moore K.A."/>
            <person name="Paszkiewicz K."/>
            <person name="Jones T."/>
            <person name="Grant M."/>
            <person name="Ambacheew D."/>
            <person name="Muzemil S."/>
            <person name="Studholme D.J."/>
        </authorList>
    </citation>
    <scope>NUCLEOTIDE SEQUENCE [LARGE SCALE GENOMIC DNA]</scope>
</reference>
<gene>
    <name evidence="1" type="ORF">B296_00034284</name>
</gene>
<evidence type="ECO:0000313" key="1">
    <source>
        <dbReference type="EMBL" id="RRT39445.1"/>
    </source>
</evidence>
<name>A0A426XIY3_ENSVE</name>